<gene>
    <name evidence="1" type="ORF">UFOPK3564_03785</name>
</gene>
<accession>A0A6J7KKA6</accession>
<name>A0A6J7KKA6_9ZZZZ</name>
<dbReference type="AlphaFoldDB" id="A0A6J7KKA6"/>
<organism evidence="1">
    <name type="scientific">freshwater metagenome</name>
    <dbReference type="NCBI Taxonomy" id="449393"/>
    <lineage>
        <taxon>unclassified sequences</taxon>
        <taxon>metagenomes</taxon>
        <taxon>ecological metagenomes</taxon>
    </lineage>
</organism>
<protein>
    <submittedName>
        <fullName evidence="1">Unannotated protein</fullName>
    </submittedName>
</protein>
<sequence>MSTPADPTPLLTGPPATLQALDRPAGWIAGALRAAAIPPTLLTPSSLDVGLPDGTTHLVLGPGALPDGAPGDAARRTVERFVRGGGTVVALGAAGTGAASALGVSAVRTVPAPRRGAFVVRALPGTDPVGRALGPRTDVLVAGEPPLVAPAGAAVPLRAASGRALAPSGGRGAGEGLAGRPLVVDERLGAGHVLTLSFSPAFRRQSAAGEHVLLALLLAGR</sequence>
<dbReference type="InterPro" id="IPR029062">
    <property type="entry name" value="Class_I_gatase-like"/>
</dbReference>
<dbReference type="Gene3D" id="3.40.50.880">
    <property type="match status" value="1"/>
</dbReference>
<proteinExistence type="predicted"/>
<evidence type="ECO:0000313" key="1">
    <source>
        <dbReference type="EMBL" id="CAB4956490.1"/>
    </source>
</evidence>
<dbReference type="EMBL" id="CAFBMK010000410">
    <property type="protein sequence ID" value="CAB4956490.1"/>
    <property type="molecule type" value="Genomic_DNA"/>
</dbReference>
<reference evidence="1" key="1">
    <citation type="submission" date="2020-05" db="EMBL/GenBank/DDBJ databases">
        <authorList>
            <person name="Chiriac C."/>
            <person name="Salcher M."/>
            <person name="Ghai R."/>
            <person name="Kavagutti S V."/>
        </authorList>
    </citation>
    <scope>NUCLEOTIDE SEQUENCE</scope>
</reference>